<dbReference type="PROSITE" id="PS50093">
    <property type="entry name" value="PKD"/>
    <property type="match status" value="1"/>
</dbReference>
<dbReference type="EMBL" id="CP003156">
    <property type="protein sequence ID" value="AEV33082.1"/>
    <property type="molecule type" value="Genomic_DNA"/>
</dbReference>
<dbReference type="InterPro" id="IPR000601">
    <property type="entry name" value="PKD_dom"/>
</dbReference>
<name>G8R3M6_OWEHD</name>
<dbReference type="Gene3D" id="2.130.10.10">
    <property type="entry name" value="YVTN repeat-like/Quinoprotein amine dehydrogenase"/>
    <property type="match status" value="3"/>
</dbReference>
<proteinExistence type="predicted"/>
<organism evidence="3 4">
    <name type="scientific">Owenweeksia hongkongensis (strain DSM 17368 / CIP 108786 / JCM 12287 / NRRL B-23963 / UST20020801)</name>
    <dbReference type="NCBI Taxonomy" id="926562"/>
    <lineage>
        <taxon>Bacteria</taxon>
        <taxon>Pseudomonadati</taxon>
        <taxon>Bacteroidota</taxon>
        <taxon>Flavobacteriia</taxon>
        <taxon>Flavobacteriales</taxon>
        <taxon>Owenweeksiaceae</taxon>
        <taxon>Owenweeksia</taxon>
    </lineage>
</organism>
<dbReference type="SMART" id="SM00089">
    <property type="entry name" value="PKD"/>
    <property type="match status" value="1"/>
</dbReference>
<dbReference type="InterPro" id="IPR015943">
    <property type="entry name" value="WD40/YVTN_repeat-like_dom_sf"/>
</dbReference>
<evidence type="ECO:0000259" key="2">
    <source>
        <dbReference type="PROSITE" id="PS50093"/>
    </source>
</evidence>
<keyword evidence="1" id="KW-0732">Signal</keyword>
<dbReference type="AlphaFoldDB" id="G8R3M6"/>
<dbReference type="InterPro" id="IPR035986">
    <property type="entry name" value="PKD_dom_sf"/>
</dbReference>
<dbReference type="InterPro" id="IPR026444">
    <property type="entry name" value="Secre_tail"/>
</dbReference>
<dbReference type="InterPro" id="IPR022409">
    <property type="entry name" value="PKD/Chitinase_dom"/>
</dbReference>
<dbReference type="RefSeq" id="WP_014202431.1">
    <property type="nucleotide sequence ID" value="NC_016599.1"/>
</dbReference>
<accession>G8R3M6</accession>
<feature type="domain" description="PKD" evidence="2">
    <location>
        <begin position="795"/>
        <end position="872"/>
    </location>
</feature>
<dbReference type="HOGENOM" id="CLU_004232_0_0_10"/>
<dbReference type="OrthoDB" id="9757947at2"/>
<evidence type="ECO:0000313" key="4">
    <source>
        <dbReference type="Proteomes" id="UP000005631"/>
    </source>
</evidence>
<dbReference type="Gene3D" id="2.60.40.10">
    <property type="entry name" value="Immunoglobulins"/>
    <property type="match status" value="1"/>
</dbReference>
<dbReference type="PATRIC" id="fig|926562.3.peg.2122"/>
<dbReference type="NCBIfam" id="TIGR04183">
    <property type="entry name" value="Por_Secre_tail"/>
    <property type="match status" value="1"/>
</dbReference>
<dbReference type="STRING" id="926562.Oweho_2107"/>
<dbReference type="SUPFAM" id="SSF110296">
    <property type="entry name" value="Oligoxyloglucan reducing end-specific cellobiohydrolase"/>
    <property type="match status" value="2"/>
</dbReference>
<dbReference type="eggNOG" id="COG4447">
    <property type="taxonomic scope" value="Bacteria"/>
</dbReference>
<dbReference type="Pfam" id="PF18962">
    <property type="entry name" value="Por_Secre_tail"/>
    <property type="match status" value="1"/>
</dbReference>
<dbReference type="Proteomes" id="UP000005631">
    <property type="component" value="Chromosome"/>
</dbReference>
<dbReference type="SUPFAM" id="SSF49299">
    <property type="entry name" value="PKD domain"/>
    <property type="match status" value="1"/>
</dbReference>
<evidence type="ECO:0000256" key="1">
    <source>
        <dbReference type="ARBA" id="ARBA00022729"/>
    </source>
</evidence>
<dbReference type="eggNOG" id="COG3291">
    <property type="taxonomic scope" value="Bacteria"/>
</dbReference>
<dbReference type="CDD" id="cd00146">
    <property type="entry name" value="PKD"/>
    <property type="match status" value="1"/>
</dbReference>
<dbReference type="Pfam" id="PF00801">
    <property type="entry name" value="PKD"/>
    <property type="match status" value="1"/>
</dbReference>
<sequence>MKKLLLSLGLAVLLFALVVPFTKKDKHEKYAEFINNHEYSTREHLTPEQIKAIPKEDRPDLAMEQNFLLTLDPALGHPAPERLLSVYQQVSNARNNPIPGTPGASTNPWIERGPSNVGGRTRAIMFDPNDVTHKKVWVGSVTGGLWYNNDITNFNSNWIAVNDFWDNIAITAIAADPTNSSTFYVATGEGWGTGSSRGAGVWKTTDAGNTWTHLPSTSSFYYINDLVVREENGNGTIYAAVQGMSYNSQFHGIADEGLQRSIDGGQTFTQVLPNVGSGPYAPADIEIAANNSIWVGTTNSFRSVIPQGGGKVFYSNNGTSWAVSYSQSGGERVELACAPSDSNYVYALIESSNQVEAIVKTTDYGTNWTNVSEPDDADRGIDSDDFSRGQAWYDLTLAVDPNDPDVVFTGAIDLFKTTNGGNNWDQISHWYGGFGYPDVHADQHVIVFKPGSSSEVLFGNDGGLYRSTNAQSFSPSFTNLNRGYNVTQFYAGAIHPSSGTNYFLAGAQDNGSQQFTSAGINSTNEVTGGDGGYCFIDQTNPQIQVTSYVYNSYWRSTDGGASFSSRIQNETTGSFINPTDYDDNLHILYSNLSGASINRILDMDGNPDISPFRAFIGSPATHLRVSPYTTTSTTLFVGTTAGRVYKITNADGSSPTLTNITTSDLPIGSVSCIEIGSSENELLVTYSNYGVNSVWYTNDGGANWTSKEGDLPDMPVRWSLFNPNNRNEVLLATEVGVWRCSNINSPNPSWTPSTSGLANVRTSMLQMRDSDNEVIAATYGRGLFSSSAFSSISSPDADFTPSSNPVCGNSPITLSDHSSSAPTSWQWTITPNTYSFVNGTSASSTNPQVLFNTSGNYKVKLVVTNTMGSDSSIQNITAGVYSPPVITALDDQLFCSSRGAGLTYQWYENGVLIPNANWYVINITNNAVYTVTVSSSSCSETSPPFDLQNIGLNDLATEAGIKIYPNPLTDKLNVQLPNPSGENGSIRIFNMQGKVVFQKNTEASKIVEETISLGHLPKGQYLIKINIGNQSYSKSISKA</sequence>
<protein>
    <submittedName>
        <fullName evidence="3">PDK repeat-containing protein</fullName>
    </submittedName>
</protein>
<reference evidence="3 4" key="1">
    <citation type="journal article" date="2012" name="Stand. Genomic Sci.">
        <title>Genome sequence of the orange-pigmented seawater bacterium Owenweeksia hongkongensis type strain (UST20020801(T)).</title>
        <authorList>
            <person name="Riedel T."/>
            <person name="Held B."/>
            <person name="Nolan M."/>
            <person name="Lucas S."/>
            <person name="Lapidus A."/>
            <person name="Tice H."/>
            <person name="Del Rio T.G."/>
            <person name="Cheng J.F."/>
            <person name="Han C."/>
            <person name="Tapia R."/>
            <person name="Goodwin L.A."/>
            <person name="Pitluck S."/>
            <person name="Liolios K."/>
            <person name="Mavromatis K."/>
            <person name="Pagani I."/>
            <person name="Ivanova N."/>
            <person name="Mikhailova N."/>
            <person name="Pati A."/>
            <person name="Chen A."/>
            <person name="Palaniappan K."/>
            <person name="Rohde M."/>
            <person name="Tindall B.J."/>
            <person name="Detter J.C."/>
            <person name="Goker M."/>
            <person name="Woyke T."/>
            <person name="Bristow J."/>
            <person name="Eisen J.A."/>
            <person name="Markowitz V."/>
            <person name="Hugenholtz P."/>
            <person name="Klenk H.P."/>
            <person name="Kyrpides N.C."/>
        </authorList>
    </citation>
    <scope>NUCLEOTIDE SEQUENCE</scope>
    <source>
        <strain evidence="4">DSM 17368 / JCM 12287 / NRRL B-23963</strain>
    </source>
</reference>
<gene>
    <name evidence="3" type="ordered locus">Oweho_2107</name>
</gene>
<dbReference type="InterPro" id="IPR013783">
    <property type="entry name" value="Ig-like_fold"/>
</dbReference>
<dbReference type="KEGG" id="oho:Oweho_2107"/>
<keyword evidence="4" id="KW-1185">Reference proteome</keyword>
<evidence type="ECO:0000313" key="3">
    <source>
        <dbReference type="EMBL" id="AEV33082.1"/>
    </source>
</evidence>